<proteinExistence type="predicted"/>
<dbReference type="EMBL" id="CH408156">
    <property type="protein sequence ID" value="EDK37762.1"/>
    <property type="molecule type" value="Genomic_DNA"/>
</dbReference>
<keyword evidence="2" id="KW-1185">Reference proteome</keyword>
<name>A5DF09_PICGU</name>
<reference evidence="1 2" key="1">
    <citation type="journal article" date="2009" name="Nature">
        <title>Evolution of pathogenicity and sexual reproduction in eight Candida genomes.</title>
        <authorList>
            <person name="Butler G."/>
            <person name="Rasmussen M.D."/>
            <person name="Lin M.F."/>
            <person name="Santos M.A."/>
            <person name="Sakthikumar S."/>
            <person name="Munro C.A."/>
            <person name="Rheinbay E."/>
            <person name="Grabherr M."/>
            <person name="Forche A."/>
            <person name="Reedy J.L."/>
            <person name="Agrafioti I."/>
            <person name="Arnaud M.B."/>
            <person name="Bates S."/>
            <person name="Brown A.J."/>
            <person name="Brunke S."/>
            <person name="Costanzo M.C."/>
            <person name="Fitzpatrick D.A."/>
            <person name="de Groot P.W."/>
            <person name="Harris D."/>
            <person name="Hoyer L.L."/>
            <person name="Hube B."/>
            <person name="Klis F.M."/>
            <person name="Kodira C."/>
            <person name="Lennard N."/>
            <person name="Logue M.E."/>
            <person name="Martin R."/>
            <person name="Neiman A.M."/>
            <person name="Nikolaou E."/>
            <person name="Quail M.A."/>
            <person name="Quinn J."/>
            <person name="Santos M.C."/>
            <person name="Schmitzberger F.F."/>
            <person name="Sherlock G."/>
            <person name="Shah P."/>
            <person name="Silverstein K.A."/>
            <person name="Skrzypek M.S."/>
            <person name="Soll D."/>
            <person name="Staggs R."/>
            <person name="Stansfield I."/>
            <person name="Stumpf M.P."/>
            <person name="Sudbery P.E."/>
            <person name="Srikantha T."/>
            <person name="Zeng Q."/>
            <person name="Berman J."/>
            <person name="Berriman M."/>
            <person name="Heitman J."/>
            <person name="Gow N.A."/>
            <person name="Lorenz M.C."/>
            <person name="Birren B.W."/>
            <person name="Kellis M."/>
            <person name="Cuomo C.A."/>
        </authorList>
    </citation>
    <scope>NUCLEOTIDE SEQUENCE [LARGE SCALE GENOMIC DNA]</scope>
    <source>
        <strain evidence="2">ATCC 6260 / CBS 566 / DSM 6381 / JCM 1539 / NBRC 10279 / NRRL Y-324</strain>
    </source>
</reference>
<organism evidence="1 2">
    <name type="scientific">Meyerozyma guilliermondii (strain ATCC 6260 / CBS 566 / DSM 6381 / JCM 1539 / NBRC 10279 / NRRL Y-324)</name>
    <name type="common">Yeast</name>
    <name type="synonym">Candida guilliermondii</name>
    <dbReference type="NCBI Taxonomy" id="294746"/>
    <lineage>
        <taxon>Eukaryota</taxon>
        <taxon>Fungi</taxon>
        <taxon>Dikarya</taxon>
        <taxon>Ascomycota</taxon>
        <taxon>Saccharomycotina</taxon>
        <taxon>Pichiomycetes</taxon>
        <taxon>Debaryomycetaceae</taxon>
        <taxon>Meyerozyma</taxon>
    </lineage>
</organism>
<accession>A5DF09</accession>
<dbReference type="VEuPathDB" id="FungiDB:PGUG_01860"/>
<gene>
    <name evidence="1" type="ORF">PGUG_01860</name>
</gene>
<dbReference type="AlphaFoldDB" id="A5DF09"/>
<dbReference type="InterPro" id="IPR009846">
    <property type="entry name" value="SF3b5/RDS3-10"/>
</dbReference>
<dbReference type="OrthoDB" id="274726at2759"/>
<evidence type="ECO:0000313" key="2">
    <source>
        <dbReference type="Proteomes" id="UP000001997"/>
    </source>
</evidence>
<dbReference type="eggNOG" id="KOG3485">
    <property type="taxonomic scope" value="Eukaryota"/>
</dbReference>
<dbReference type="PANTHER" id="PTHR20978:SF0">
    <property type="entry name" value="SPLICING FACTOR 3B SUBUNIT 5"/>
    <property type="match status" value="1"/>
</dbReference>
<dbReference type="PANTHER" id="PTHR20978">
    <property type="entry name" value="SPLICING FACTOR 3B SUBUNIT 5"/>
    <property type="match status" value="1"/>
</dbReference>
<dbReference type="HOGENOM" id="CLU_138804_4_1_1"/>
<dbReference type="Pfam" id="PF07189">
    <property type="entry name" value="SF3b10"/>
    <property type="match status" value="1"/>
</dbReference>
<evidence type="ECO:0008006" key="3">
    <source>
        <dbReference type="Google" id="ProtNLM"/>
    </source>
</evidence>
<dbReference type="OMA" id="NTTIEEW"/>
<dbReference type="GO" id="GO:0005686">
    <property type="term" value="C:U2 snRNP"/>
    <property type="evidence" value="ECO:0007669"/>
    <property type="project" value="TreeGrafter"/>
</dbReference>
<dbReference type="GeneID" id="5128179"/>
<dbReference type="RefSeq" id="XP_001486189.1">
    <property type="nucleotide sequence ID" value="XM_001486139.1"/>
</dbReference>
<sequence length="78" mass="8825">MADKVKDARLYSANKARYIGLGDPDTPREEFVTNIHRDTYASLGQHDSLLTYTAVAMNRSPEVVRQQMIKKMVQPKGT</sequence>
<dbReference type="FunCoup" id="A5DF09">
    <property type="interactions" value="69"/>
</dbReference>
<dbReference type="STRING" id="294746.A5DF09"/>
<dbReference type="GO" id="GO:0071011">
    <property type="term" value="C:precatalytic spliceosome"/>
    <property type="evidence" value="ECO:0007669"/>
    <property type="project" value="TreeGrafter"/>
</dbReference>
<protein>
    <recommendedName>
        <fullName evidence="3">Splicing factor subunit</fullName>
    </recommendedName>
</protein>
<evidence type="ECO:0000313" key="1">
    <source>
        <dbReference type="EMBL" id="EDK37762.1"/>
    </source>
</evidence>
<dbReference type="GO" id="GO:0000398">
    <property type="term" value="P:mRNA splicing, via spliceosome"/>
    <property type="evidence" value="ECO:0007669"/>
    <property type="project" value="TreeGrafter"/>
</dbReference>
<dbReference type="KEGG" id="pgu:PGUG_01860"/>
<dbReference type="InParanoid" id="A5DF09"/>
<dbReference type="Proteomes" id="UP000001997">
    <property type="component" value="Unassembled WGS sequence"/>
</dbReference>